<dbReference type="InterPro" id="IPR011989">
    <property type="entry name" value="ARM-like"/>
</dbReference>
<protein>
    <submittedName>
        <fullName evidence="1">Uncharacterized protein</fullName>
    </submittedName>
</protein>
<evidence type="ECO:0000313" key="1">
    <source>
        <dbReference type="EMBL" id="KAF7261172.1"/>
    </source>
</evidence>
<comment type="caution">
    <text evidence="1">The sequence shown here is derived from an EMBL/GenBank/DDBJ whole genome shotgun (WGS) entry which is preliminary data.</text>
</comment>
<proteinExistence type="predicted"/>
<dbReference type="InterPro" id="IPR016024">
    <property type="entry name" value="ARM-type_fold"/>
</dbReference>
<keyword evidence="2" id="KW-1185">Reference proteome</keyword>
<reference evidence="1" key="1">
    <citation type="submission" date="2019-07" db="EMBL/GenBank/DDBJ databases">
        <title>Annotation for the trematode Paragonimus miyazaki's.</title>
        <authorList>
            <person name="Choi Y.-J."/>
        </authorList>
    </citation>
    <scope>NUCLEOTIDE SEQUENCE</scope>
    <source>
        <strain evidence="1">Japan</strain>
    </source>
</reference>
<dbReference type="EMBL" id="JTDE01000464">
    <property type="protein sequence ID" value="KAF7261172.1"/>
    <property type="molecule type" value="Genomic_DNA"/>
</dbReference>
<name>A0A8S9Z2P1_9TREM</name>
<dbReference type="Proteomes" id="UP000822476">
    <property type="component" value="Unassembled WGS sequence"/>
</dbReference>
<dbReference type="Gene3D" id="1.25.10.10">
    <property type="entry name" value="Leucine-rich Repeat Variant"/>
    <property type="match status" value="1"/>
</dbReference>
<dbReference type="OrthoDB" id="10525101at2759"/>
<evidence type="ECO:0000313" key="2">
    <source>
        <dbReference type="Proteomes" id="UP000822476"/>
    </source>
</evidence>
<dbReference type="AlphaFoldDB" id="A0A8S9Z2P1"/>
<gene>
    <name evidence="1" type="ORF">EG68_01602</name>
</gene>
<organism evidence="1 2">
    <name type="scientific">Paragonimus skrjabini miyazakii</name>
    <dbReference type="NCBI Taxonomy" id="59628"/>
    <lineage>
        <taxon>Eukaryota</taxon>
        <taxon>Metazoa</taxon>
        <taxon>Spiralia</taxon>
        <taxon>Lophotrochozoa</taxon>
        <taxon>Platyhelminthes</taxon>
        <taxon>Trematoda</taxon>
        <taxon>Digenea</taxon>
        <taxon>Plagiorchiida</taxon>
        <taxon>Troglotremata</taxon>
        <taxon>Troglotrematidae</taxon>
        <taxon>Paragonimus</taxon>
    </lineage>
</organism>
<accession>A0A8S9Z2P1</accession>
<dbReference type="SUPFAM" id="SSF48371">
    <property type="entry name" value="ARM repeat"/>
    <property type="match status" value="1"/>
</dbReference>
<sequence>MLIAAFSHSLKPVRQALSKLILVLLKSVPCALLFDELLYQLRVTRTVRTRLELMNSLILLLLTCPKLEIDTVTFAQDFTYYLTDKNTKIRRAAIELLAVILPKPVDHSPGLPNPVLSVNLNTMVGKTIVAFLHEVLDDESICIRNSKNHDVNQTFPPLCVHWSPVQTELGVSFQCVVLPNPVSQLSVCGILEGVVIMFKHNASFSWKLRHNTCKIRPKTKPSGFSGM</sequence>